<organism evidence="1">
    <name type="scientific">Haptolina brevifila</name>
    <dbReference type="NCBI Taxonomy" id="156173"/>
    <lineage>
        <taxon>Eukaryota</taxon>
        <taxon>Haptista</taxon>
        <taxon>Haptophyta</taxon>
        <taxon>Prymnesiophyceae</taxon>
        <taxon>Prymnesiales</taxon>
        <taxon>Prymnesiaceae</taxon>
        <taxon>Haptolina</taxon>
    </lineage>
</organism>
<gene>
    <name evidence="1" type="ORF">CBRE1094_LOCUS30394</name>
</gene>
<accession>A0A7S2I0S6</accession>
<sequence length="234" mass="25922">MASAMNWSNVHAHDDDRLLRLDLADVREHLGSSGRVSSTVFRTMATQHLFKPRPWVQRIVSCYLHECGVVAENFITTFIRMSPEKEAEDKAHGVQVATLAEHVNLTLAEYHEWALPPVVYLQTSNPHALSNFKSAMSSAGMRVCYTDNLRSEHDTWGGRINSDEQKMSDAVTGVVNLAIGSQATAFVSSSSSSWTWLTSSLMNRTIQPQSARSCKKMSDSSLVIVSRGGACQQY</sequence>
<proteinExistence type="predicted"/>
<evidence type="ECO:0000313" key="1">
    <source>
        <dbReference type="EMBL" id="CAD9505732.1"/>
    </source>
</evidence>
<dbReference type="EMBL" id="HBGU01055656">
    <property type="protein sequence ID" value="CAD9505732.1"/>
    <property type="molecule type" value="Transcribed_RNA"/>
</dbReference>
<dbReference type="AlphaFoldDB" id="A0A7S2I0S6"/>
<reference evidence="1" key="1">
    <citation type="submission" date="2021-01" db="EMBL/GenBank/DDBJ databases">
        <authorList>
            <person name="Corre E."/>
            <person name="Pelletier E."/>
            <person name="Niang G."/>
            <person name="Scheremetjew M."/>
            <person name="Finn R."/>
            <person name="Kale V."/>
            <person name="Holt S."/>
            <person name="Cochrane G."/>
            <person name="Meng A."/>
            <person name="Brown T."/>
            <person name="Cohen L."/>
        </authorList>
    </citation>
    <scope>NUCLEOTIDE SEQUENCE</scope>
    <source>
        <strain evidence="1">UTEX LB 985</strain>
    </source>
</reference>
<name>A0A7S2I0S6_9EUKA</name>
<protein>
    <submittedName>
        <fullName evidence="1">Uncharacterized protein</fullName>
    </submittedName>
</protein>